<protein>
    <submittedName>
        <fullName evidence="2">Uncharacterized protein</fullName>
    </submittedName>
</protein>
<evidence type="ECO:0000256" key="1">
    <source>
        <dbReference type="SAM" id="MobiDB-lite"/>
    </source>
</evidence>
<dbReference type="Pfam" id="PF10295">
    <property type="entry name" value="DUF2406"/>
    <property type="match status" value="1"/>
</dbReference>
<keyword evidence="3" id="KW-1185">Reference proteome</keyword>
<proteinExistence type="predicted"/>
<evidence type="ECO:0000313" key="3">
    <source>
        <dbReference type="Proteomes" id="UP000326799"/>
    </source>
</evidence>
<evidence type="ECO:0000313" key="2">
    <source>
        <dbReference type="EMBL" id="KAB8212857.1"/>
    </source>
</evidence>
<dbReference type="PANTHER" id="PTHR28186">
    <property type="entry name" value="MEIOTICALLY UP-REGULATED GENE 9 PROTEIN"/>
    <property type="match status" value="1"/>
</dbReference>
<dbReference type="Proteomes" id="UP000326799">
    <property type="component" value="Unassembled WGS sequence"/>
</dbReference>
<dbReference type="PANTHER" id="PTHR28186:SF1">
    <property type="entry name" value="MEIOTICALLY UP-REGULATED GENE 9 PROTEIN"/>
    <property type="match status" value="1"/>
</dbReference>
<dbReference type="InterPro" id="IPR018809">
    <property type="entry name" value="DUF2406"/>
</dbReference>
<reference evidence="2 3" key="1">
    <citation type="submission" date="2019-04" db="EMBL/GenBank/DDBJ databases">
        <title>Fungal friends and foes A comparative genomics study of 23 Aspergillus species from section Flavi.</title>
        <authorList>
            <consortium name="DOE Joint Genome Institute"/>
            <person name="Kjaerbolling I."/>
            <person name="Vesth T.C."/>
            <person name="Frisvad J.C."/>
            <person name="Nybo J.L."/>
            <person name="Theobald S."/>
            <person name="Kildgaard S."/>
            <person name="Petersen T.I."/>
            <person name="Kuo A."/>
            <person name="Sato A."/>
            <person name="Lyhne E.K."/>
            <person name="Kogle M.E."/>
            <person name="Wiebenga A."/>
            <person name="Kun R.S."/>
            <person name="Lubbers R.J."/>
            <person name="Makela M.R."/>
            <person name="Barry K."/>
            <person name="Chovatia M."/>
            <person name="Clum A."/>
            <person name="Daum C."/>
            <person name="Haridas S."/>
            <person name="He G."/>
            <person name="LaButti K."/>
            <person name="Lipzen A."/>
            <person name="Mondo S."/>
            <person name="Pangilinan J."/>
            <person name="Riley R."/>
            <person name="Salamov A."/>
            <person name="Simmons B.A."/>
            <person name="Magnuson J.K."/>
            <person name="Henrissat B."/>
            <person name="Mortensen U.H."/>
            <person name="Larsen T.O."/>
            <person name="De vries R.P."/>
            <person name="Grigoriev I.V."/>
            <person name="Machida M."/>
            <person name="Baker S.E."/>
            <person name="Andersen M.R."/>
        </authorList>
    </citation>
    <scope>NUCLEOTIDE SEQUENCE [LARGE SCALE GENOMIC DNA]</scope>
    <source>
        <strain evidence="2 3">CBS 126849</strain>
    </source>
</reference>
<sequence>MSLVEIETVTLRPFSSVPHKGQYGHIISDPDKSNPARPRFERPLDTIHSFEQRITKSQGGIPQKVHGSD</sequence>
<gene>
    <name evidence="2" type="ORF">BDV33DRAFT_186016</name>
</gene>
<dbReference type="EMBL" id="ML733823">
    <property type="protein sequence ID" value="KAB8212857.1"/>
    <property type="molecule type" value="Genomic_DNA"/>
</dbReference>
<dbReference type="AlphaFoldDB" id="A0A5N6E6H0"/>
<name>A0A5N6E6H0_9EURO</name>
<feature type="region of interest" description="Disordered" evidence="1">
    <location>
        <begin position="19"/>
        <end position="39"/>
    </location>
</feature>
<organism evidence="2 3">
    <name type="scientific">Aspergillus novoparasiticus</name>
    <dbReference type="NCBI Taxonomy" id="986946"/>
    <lineage>
        <taxon>Eukaryota</taxon>
        <taxon>Fungi</taxon>
        <taxon>Dikarya</taxon>
        <taxon>Ascomycota</taxon>
        <taxon>Pezizomycotina</taxon>
        <taxon>Eurotiomycetes</taxon>
        <taxon>Eurotiomycetidae</taxon>
        <taxon>Eurotiales</taxon>
        <taxon>Aspergillaceae</taxon>
        <taxon>Aspergillus</taxon>
        <taxon>Aspergillus subgen. Circumdati</taxon>
    </lineage>
</organism>
<feature type="compositionally biased region" description="Basic and acidic residues" evidence="1">
    <location>
        <begin position="28"/>
        <end position="39"/>
    </location>
</feature>
<accession>A0A5N6E6H0</accession>